<keyword evidence="10" id="KW-1133">Transmembrane helix</keyword>
<dbReference type="InterPro" id="IPR013656">
    <property type="entry name" value="PAS_4"/>
</dbReference>
<keyword evidence="3" id="KW-0597">Phosphoprotein</keyword>
<dbReference type="STRING" id="930152.SAMN05216565_102310"/>
<dbReference type="InterPro" id="IPR036890">
    <property type="entry name" value="HATPase_C_sf"/>
</dbReference>
<evidence type="ECO:0000256" key="5">
    <source>
        <dbReference type="ARBA" id="ARBA00022741"/>
    </source>
</evidence>
<dbReference type="NCBIfam" id="TIGR00229">
    <property type="entry name" value="sensory_box"/>
    <property type="match status" value="1"/>
</dbReference>
<evidence type="ECO:0000256" key="7">
    <source>
        <dbReference type="ARBA" id="ARBA00022840"/>
    </source>
</evidence>
<proteinExistence type="predicted"/>
<evidence type="ECO:0000256" key="3">
    <source>
        <dbReference type="ARBA" id="ARBA00022553"/>
    </source>
</evidence>
<dbReference type="Pfam" id="PF02518">
    <property type="entry name" value="HATPase_c"/>
    <property type="match status" value="1"/>
</dbReference>
<dbReference type="PRINTS" id="PR00344">
    <property type="entry name" value="BCTRLSENSOR"/>
</dbReference>
<sequence length="441" mass="50144">MERLAFFKQVSGCKMRFISKYLALIYLIISFVWITLTDMLINKIEQSSPLYENLQFTKGLLFAIVTAILIHFIIKKHKAHKQAEENENELLILINSMPDFVNFKDGKGRWLKVNDFGKQLYALDGVDFYGKTDAELVKVVPFFEEAFLYCMESDQKAWEAGKLSRCEESFAALSGEIMTFDVIKVPLYDDSNNRKGLLTIGRDITQLKAAESMLLRKEKLSVVGELAAGIAHEIRNPLTSIKGFVQLMKETKSTPEQHVDIVLSELDRINQIVSEMLILAKPQMKIFNPFKLKNLIEHVIKLTSHEALLYGIDITINDRTKDPTMYGDRNQLIQVFINIIKNSIEAMPKGGNIIILVEQEDQEIAISISDNGPGIPEERLNKIGEPFFTLKEKGMGLGLTISNKIIHNHKGKMQILSRLGKGTTVKILLPVYKIQQKVKKR</sequence>
<dbReference type="Gene3D" id="1.10.287.130">
    <property type="match status" value="1"/>
</dbReference>
<evidence type="ECO:0000256" key="1">
    <source>
        <dbReference type="ARBA" id="ARBA00000085"/>
    </source>
</evidence>
<dbReference type="InterPro" id="IPR005467">
    <property type="entry name" value="His_kinase_dom"/>
</dbReference>
<dbReference type="Gene3D" id="3.30.450.20">
    <property type="entry name" value="PAS domain"/>
    <property type="match status" value="1"/>
</dbReference>
<name>A0A1H0RNJ3_9BACI</name>
<evidence type="ECO:0000256" key="10">
    <source>
        <dbReference type="SAM" id="Phobius"/>
    </source>
</evidence>
<keyword evidence="10" id="KW-0812">Transmembrane</keyword>
<dbReference type="PROSITE" id="PS50113">
    <property type="entry name" value="PAC"/>
    <property type="match status" value="1"/>
</dbReference>
<gene>
    <name evidence="13" type="ORF">SAMN05216565_102310</name>
</gene>
<evidence type="ECO:0000259" key="12">
    <source>
        <dbReference type="PROSITE" id="PS50113"/>
    </source>
</evidence>
<keyword evidence="5" id="KW-0547">Nucleotide-binding</keyword>
<dbReference type="InterPro" id="IPR036097">
    <property type="entry name" value="HisK_dim/P_sf"/>
</dbReference>
<dbReference type="CDD" id="cd00082">
    <property type="entry name" value="HisKA"/>
    <property type="match status" value="1"/>
</dbReference>
<dbReference type="CDD" id="cd00075">
    <property type="entry name" value="HATPase"/>
    <property type="match status" value="1"/>
</dbReference>
<comment type="catalytic activity">
    <reaction evidence="1">
        <text>ATP + protein L-histidine = ADP + protein N-phospho-L-histidine.</text>
        <dbReference type="EC" id="2.7.13.3"/>
    </reaction>
</comment>
<evidence type="ECO:0000256" key="2">
    <source>
        <dbReference type="ARBA" id="ARBA00012438"/>
    </source>
</evidence>
<evidence type="ECO:0000256" key="6">
    <source>
        <dbReference type="ARBA" id="ARBA00022777"/>
    </source>
</evidence>
<feature type="domain" description="PAC" evidence="12">
    <location>
        <begin position="164"/>
        <end position="216"/>
    </location>
</feature>
<dbReference type="PANTHER" id="PTHR43065:SF34">
    <property type="entry name" value="SPORULATION KINASE A"/>
    <property type="match status" value="1"/>
</dbReference>
<organism evidence="13 14">
    <name type="scientific">Litchfieldia salsa</name>
    <dbReference type="NCBI Taxonomy" id="930152"/>
    <lineage>
        <taxon>Bacteria</taxon>
        <taxon>Bacillati</taxon>
        <taxon>Bacillota</taxon>
        <taxon>Bacilli</taxon>
        <taxon>Bacillales</taxon>
        <taxon>Bacillaceae</taxon>
        <taxon>Litchfieldia</taxon>
    </lineage>
</organism>
<keyword evidence="8" id="KW-0749">Sporulation</keyword>
<dbReference type="SUPFAM" id="SSF55874">
    <property type="entry name" value="ATPase domain of HSP90 chaperone/DNA topoisomerase II/histidine kinase"/>
    <property type="match status" value="1"/>
</dbReference>
<dbReference type="SUPFAM" id="SSF55785">
    <property type="entry name" value="PYP-like sensor domain (PAS domain)"/>
    <property type="match status" value="1"/>
</dbReference>
<keyword evidence="14" id="KW-1185">Reference proteome</keyword>
<dbReference type="InterPro" id="IPR003661">
    <property type="entry name" value="HisK_dim/P_dom"/>
</dbReference>
<dbReference type="FunFam" id="1.10.287.130:FF:000040">
    <property type="entry name" value="PAS domain-containing sensor histidine kinase"/>
    <property type="match status" value="1"/>
</dbReference>
<dbReference type="EMBL" id="FNJU01000002">
    <property type="protein sequence ID" value="SDP31091.1"/>
    <property type="molecule type" value="Genomic_DNA"/>
</dbReference>
<evidence type="ECO:0000256" key="9">
    <source>
        <dbReference type="ARBA" id="ARBA00023012"/>
    </source>
</evidence>
<evidence type="ECO:0000259" key="11">
    <source>
        <dbReference type="PROSITE" id="PS50109"/>
    </source>
</evidence>
<evidence type="ECO:0000256" key="8">
    <source>
        <dbReference type="ARBA" id="ARBA00022969"/>
    </source>
</evidence>
<keyword evidence="7" id="KW-0067">ATP-binding</keyword>
<dbReference type="GO" id="GO:0000155">
    <property type="term" value="F:phosphorelay sensor kinase activity"/>
    <property type="evidence" value="ECO:0007669"/>
    <property type="project" value="InterPro"/>
</dbReference>
<feature type="domain" description="Histidine kinase" evidence="11">
    <location>
        <begin position="229"/>
        <end position="433"/>
    </location>
</feature>
<protein>
    <recommendedName>
        <fullName evidence="2">histidine kinase</fullName>
        <ecNumber evidence="2">2.7.13.3</ecNumber>
    </recommendedName>
</protein>
<keyword evidence="9" id="KW-0902">Two-component regulatory system</keyword>
<dbReference type="Gene3D" id="3.30.565.10">
    <property type="entry name" value="Histidine kinase-like ATPase, C-terminal domain"/>
    <property type="match status" value="1"/>
</dbReference>
<dbReference type="SUPFAM" id="SSF47384">
    <property type="entry name" value="Homodimeric domain of signal transducing histidine kinase"/>
    <property type="match status" value="1"/>
</dbReference>
<evidence type="ECO:0000313" key="14">
    <source>
        <dbReference type="Proteomes" id="UP000199159"/>
    </source>
</evidence>
<dbReference type="InterPro" id="IPR003594">
    <property type="entry name" value="HATPase_dom"/>
</dbReference>
<dbReference type="InterPro" id="IPR000014">
    <property type="entry name" value="PAS"/>
</dbReference>
<accession>A0A1H0RNJ3</accession>
<dbReference type="AlphaFoldDB" id="A0A1H0RNJ3"/>
<dbReference type="InterPro" id="IPR000700">
    <property type="entry name" value="PAS-assoc_C"/>
</dbReference>
<dbReference type="EC" id="2.7.13.3" evidence="2"/>
<dbReference type="GO" id="GO:0030435">
    <property type="term" value="P:sporulation resulting in formation of a cellular spore"/>
    <property type="evidence" value="ECO:0007669"/>
    <property type="project" value="UniProtKB-KW"/>
</dbReference>
<dbReference type="Proteomes" id="UP000199159">
    <property type="component" value="Unassembled WGS sequence"/>
</dbReference>
<keyword evidence="6" id="KW-0418">Kinase</keyword>
<dbReference type="Pfam" id="PF00512">
    <property type="entry name" value="HisKA"/>
    <property type="match status" value="1"/>
</dbReference>
<reference evidence="14" key="1">
    <citation type="submission" date="2016-10" db="EMBL/GenBank/DDBJ databases">
        <authorList>
            <person name="Varghese N."/>
            <person name="Submissions S."/>
        </authorList>
    </citation>
    <scope>NUCLEOTIDE SEQUENCE [LARGE SCALE GENOMIC DNA]</scope>
    <source>
        <strain evidence="14">IBRC-M10078</strain>
    </source>
</reference>
<feature type="transmembrane region" description="Helical" evidence="10">
    <location>
        <begin position="21"/>
        <end position="41"/>
    </location>
</feature>
<evidence type="ECO:0000313" key="13">
    <source>
        <dbReference type="EMBL" id="SDP31091.1"/>
    </source>
</evidence>
<dbReference type="PROSITE" id="PS50109">
    <property type="entry name" value="HIS_KIN"/>
    <property type="match status" value="1"/>
</dbReference>
<dbReference type="GO" id="GO:0005524">
    <property type="term" value="F:ATP binding"/>
    <property type="evidence" value="ECO:0007669"/>
    <property type="project" value="UniProtKB-KW"/>
</dbReference>
<dbReference type="InterPro" id="IPR004358">
    <property type="entry name" value="Sig_transdc_His_kin-like_C"/>
</dbReference>
<feature type="transmembrane region" description="Helical" evidence="10">
    <location>
        <begin position="53"/>
        <end position="74"/>
    </location>
</feature>
<dbReference type="Pfam" id="PF08448">
    <property type="entry name" value="PAS_4"/>
    <property type="match status" value="1"/>
</dbReference>
<dbReference type="InterPro" id="IPR035965">
    <property type="entry name" value="PAS-like_dom_sf"/>
</dbReference>
<keyword evidence="10" id="KW-0472">Membrane</keyword>
<evidence type="ECO:0000256" key="4">
    <source>
        <dbReference type="ARBA" id="ARBA00022679"/>
    </source>
</evidence>
<dbReference type="SMART" id="SM00388">
    <property type="entry name" value="HisKA"/>
    <property type="match status" value="1"/>
</dbReference>
<dbReference type="SMART" id="SM00387">
    <property type="entry name" value="HATPase_c"/>
    <property type="match status" value="1"/>
</dbReference>
<dbReference type="PANTHER" id="PTHR43065">
    <property type="entry name" value="SENSOR HISTIDINE KINASE"/>
    <property type="match status" value="1"/>
</dbReference>
<keyword evidence="4" id="KW-0808">Transferase</keyword>